<evidence type="ECO:0000313" key="1">
    <source>
        <dbReference type="EMBL" id="ABV13431.1"/>
    </source>
</evidence>
<keyword evidence="2" id="KW-1185">Reference proteome</keyword>
<sequence length="31" mass="3662">MLLSFSLLLSPLFFCYLQTYLCLSLIVNENY</sequence>
<dbReference type="EMBL" id="CP000822">
    <property type="protein sequence ID" value="ABV13431.1"/>
    <property type="molecule type" value="Genomic_DNA"/>
</dbReference>
<gene>
    <name evidence="1" type="ordered locus">CKO_02309</name>
</gene>
<reference evidence="1 2" key="1">
    <citation type="submission" date="2007-08" db="EMBL/GenBank/DDBJ databases">
        <authorList>
            <consortium name="The Citrobacter koseri Genome Sequencing Project"/>
            <person name="McClelland M."/>
            <person name="Sanderson E.K."/>
            <person name="Porwollik S."/>
            <person name="Spieth J."/>
            <person name="Clifton W.S."/>
            <person name="Latreille P."/>
            <person name="Courtney L."/>
            <person name="Wang C."/>
            <person name="Pepin K."/>
            <person name="Bhonagiri V."/>
            <person name="Nash W."/>
            <person name="Johnson M."/>
            <person name="Thiruvilangam P."/>
            <person name="Wilson R."/>
        </authorList>
    </citation>
    <scope>NUCLEOTIDE SEQUENCE [LARGE SCALE GENOMIC DNA]</scope>
    <source>
        <strain evidence="2">ATCC BAA-895 / CDC 4225-83 / SGSC4696</strain>
    </source>
</reference>
<dbReference type="KEGG" id="cko:CKO_02309"/>
<proteinExistence type="predicted"/>
<dbReference type="AlphaFoldDB" id="A8AIW8"/>
<accession>A8AIW8</accession>
<evidence type="ECO:0000313" key="2">
    <source>
        <dbReference type="Proteomes" id="UP000008148"/>
    </source>
</evidence>
<protein>
    <submittedName>
        <fullName evidence="1">Uncharacterized protein</fullName>
    </submittedName>
</protein>
<dbReference type="HOGENOM" id="CLU_3395809_0_0_6"/>
<dbReference type="STRING" id="290338.CKO_02309"/>
<organism evidence="1 2">
    <name type="scientific">Citrobacter koseri (strain ATCC BAA-895 / CDC 4225-83 / SGSC4696)</name>
    <dbReference type="NCBI Taxonomy" id="290338"/>
    <lineage>
        <taxon>Bacteria</taxon>
        <taxon>Pseudomonadati</taxon>
        <taxon>Pseudomonadota</taxon>
        <taxon>Gammaproteobacteria</taxon>
        <taxon>Enterobacterales</taxon>
        <taxon>Enterobacteriaceae</taxon>
        <taxon>Citrobacter</taxon>
    </lineage>
</organism>
<name>A8AIW8_CITK8</name>
<dbReference type="Proteomes" id="UP000008148">
    <property type="component" value="Chromosome"/>
</dbReference>